<evidence type="ECO:0000256" key="4">
    <source>
        <dbReference type="PROSITE-ProRule" id="PRU00325"/>
    </source>
</evidence>
<dbReference type="InterPro" id="IPR006564">
    <property type="entry name" value="Znf_PMZ"/>
</dbReference>
<organism evidence="6 7">
    <name type="scientific">Cinchona calisaya</name>
    <dbReference type="NCBI Taxonomy" id="153742"/>
    <lineage>
        <taxon>Eukaryota</taxon>
        <taxon>Viridiplantae</taxon>
        <taxon>Streptophyta</taxon>
        <taxon>Embryophyta</taxon>
        <taxon>Tracheophyta</taxon>
        <taxon>Spermatophyta</taxon>
        <taxon>Magnoliopsida</taxon>
        <taxon>eudicotyledons</taxon>
        <taxon>Gunneridae</taxon>
        <taxon>Pentapetalae</taxon>
        <taxon>asterids</taxon>
        <taxon>lamiids</taxon>
        <taxon>Gentianales</taxon>
        <taxon>Rubiaceae</taxon>
        <taxon>Cinchonoideae</taxon>
        <taxon>Cinchoneae</taxon>
        <taxon>Cinchona</taxon>
    </lineage>
</organism>
<gene>
    <name evidence="6" type="ORF">ACH5RR_002893</name>
</gene>
<dbReference type="InterPro" id="IPR007527">
    <property type="entry name" value="Znf_SWIM"/>
</dbReference>
<dbReference type="GO" id="GO:0008270">
    <property type="term" value="F:zinc ion binding"/>
    <property type="evidence" value="ECO:0007669"/>
    <property type="project" value="UniProtKB-KW"/>
</dbReference>
<dbReference type="PANTHER" id="PTHR31973:SF187">
    <property type="entry name" value="MUTATOR TRANSPOSASE MUDRA PROTEIN"/>
    <property type="match status" value="1"/>
</dbReference>
<dbReference type="PROSITE" id="PS50966">
    <property type="entry name" value="ZF_SWIM"/>
    <property type="match status" value="1"/>
</dbReference>
<keyword evidence="3" id="KW-0862">Zinc</keyword>
<dbReference type="Pfam" id="PF04434">
    <property type="entry name" value="SWIM"/>
    <property type="match status" value="1"/>
</dbReference>
<dbReference type="PANTHER" id="PTHR31973">
    <property type="entry name" value="POLYPROTEIN, PUTATIVE-RELATED"/>
    <property type="match status" value="1"/>
</dbReference>
<dbReference type="Pfam" id="PF10551">
    <property type="entry name" value="MULE"/>
    <property type="match status" value="1"/>
</dbReference>
<name>A0ABD3ATX6_9GENT</name>
<feature type="domain" description="SWIM-type" evidence="5">
    <location>
        <begin position="384"/>
        <end position="416"/>
    </location>
</feature>
<dbReference type="EMBL" id="JBJUIK010000002">
    <property type="protein sequence ID" value="KAL3534432.1"/>
    <property type="molecule type" value="Genomic_DNA"/>
</dbReference>
<accession>A0ABD3ATX6</accession>
<comment type="caution">
    <text evidence="6">The sequence shown here is derived from an EMBL/GenBank/DDBJ whole genome shotgun (WGS) entry which is preliminary data.</text>
</comment>
<evidence type="ECO:0000313" key="6">
    <source>
        <dbReference type="EMBL" id="KAL3534432.1"/>
    </source>
</evidence>
<protein>
    <recommendedName>
        <fullName evidence="5">SWIM-type domain-containing protein</fullName>
    </recommendedName>
</protein>
<evidence type="ECO:0000259" key="5">
    <source>
        <dbReference type="PROSITE" id="PS50966"/>
    </source>
</evidence>
<keyword evidence="2 4" id="KW-0863">Zinc-finger</keyword>
<dbReference type="AlphaFoldDB" id="A0ABD3ATX6"/>
<keyword evidence="7" id="KW-1185">Reference proteome</keyword>
<dbReference type="Proteomes" id="UP001630127">
    <property type="component" value="Unassembled WGS sequence"/>
</dbReference>
<sequence>MIKSYNGEHTCVISKKNVEATSDWIAKKFVLVLRDHPEMTAKGIIAEMLKFGVHPSRMQVYRAKKKALEEIEGSHGISYSKLPKYAELVRIHNPSSICKIHYDMPNLIMKEPRFLRMFISFKAQKDGFLAGCRPFVGFDGCYLKGPFGDVLLTAVALDGNNSLFPLAFAIAETENKETWSWFFHFFEEYFGPFGSHVPLTFMSDRQKGLNLAYEEKVPQADARYYCRHIYSNLKLQFPGLLLRNYFWEVAKSFDIVGHNKAKAKIKDMNIEAWKYLSKIPVSAWARHSFKPEIKCDHIINNLTESFIAWVGELRGKPIFTLAEGLRRKMMKKFHKRFQNGCTWTNNITPKVVKKMKVMAQQYRKCELMLATENMFAVRDSEKTHRVNLTNRTCECGAFQMTGLLCKHAALGIVYRREPLEA</sequence>
<evidence type="ECO:0000313" key="7">
    <source>
        <dbReference type="Proteomes" id="UP001630127"/>
    </source>
</evidence>
<evidence type="ECO:0000256" key="2">
    <source>
        <dbReference type="ARBA" id="ARBA00022771"/>
    </source>
</evidence>
<evidence type="ECO:0000256" key="1">
    <source>
        <dbReference type="ARBA" id="ARBA00022723"/>
    </source>
</evidence>
<reference evidence="6 7" key="1">
    <citation type="submission" date="2024-11" db="EMBL/GenBank/DDBJ databases">
        <title>A near-complete genome assembly of Cinchona calisaya.</title>
        <authorList>
            <person name="Lian D.C."/>
            <person name="Zhao X.W."/>
            <person name="Wei L."/>
        </authorList>
    </citation>
    <scope>NUCLEOTIDE SEQUENCE [LARGE SCALE GENOMIC DNA]</scope>
    <source>
        <tissue evidence="6">Nenye</tissue>
    </source>
</reference>
<dbReference type="InterPro" id="IPR018289">
    <property type="entry name" value="MULE_transposase_dom"/>
</dbReference>
<proteinExistence type="predicted"/>
<keyword evidence="1" id="KW-0479">Metal-binding</keyword>
<dbReference type="SMART" id="SM00575">
    <property type="entry name" value="ZnF_PMZ"/>
    <property type="match status" value="1"/>
</dbReference>
<evidence type="ECO:0000256" key="3">
    <source>
        <dbReference type="ARBA" id="ARBA00022833"/>
    </source>
</evidence>